<feature type="transmembrane region" description="Helical" evidence="1">
    <location>
        <begin position="150"/>
        <end position="176"/>
    </location>
</feature>
<gene>
    <name evidence="2" type="ORF">CVP04_04600</name>
</gene>
<dbReference type="AlphaFoldDB" id="A0A2M8RWZ1"/>
<proteinExistence type="predicted"/>
<accession>A0A2M8RWZ1</accession>
<feature type="transmembrane region" description="Helical" evidence="1">
    <location>
        <begin position="118"/>
        <end position="144"/>
    </location>
</feature>
<feature type="transmembrane region" description="Helical" evidence="1">
    <location>
        <begin position="226"/>
        <end position="249"/>
    </location>
</feature>
<feature type="transmembrane region" description="Helical" evidence="1">
    <location>
        <begin position="21"/>
        <end position="41"/>
    </location>
</feature>
<dbReference type="Proteomes" id="UP000230282">
    <property type="component" value="Unassembled WGS sequence"/>
</dbReference>
<evidence type="ECO:0000256" key="1">
    <source>
        <dbReference type="SAM" id="Phobius"/>
    </source>
</evidence>
<evidence type="ECO:0008006" key="4">
    <source>
        <dbReference type="Google" id="ProtNLM"/>
    </source>
</evidence>
<dbReference type="OrthoDB" id="5689171at2"/>
<keyword evidence="1" id="KW-1133">Transmembrane helix</keyword>
<evidence type="ECO:0000313" key="2">
    <source>
        <dbReference type="EMBL" id="PJG83407.1"/>
    </source>
</evidence>
<keyword evidence="1" id="KW-0472">Membrane</keyword>
<comment type="caution">
    <text evidence="2">The sequence shown here is derived from an EMBL/GenBank/DDBJ whole genome shotgun (WGS) entry which is preliminary data.</text>
</comment>
<dbReference type="EMBL" id="PHGZ01000008">
    <property type="protein sequence ID" value="PJG83407.1"/>
    <property type="molecule type" value="Genomic_DNA"/>
</dbReference>
<name>A0A2M8RWZ1_9PAST</name>
<sequence length="256" mass="28755">MPINFTQIFQDSLNFMRNQRTITAQFIAIFFAVSLAINFLVTKQISPQIETALNQATDPAAAELLANVAVSDDIAVLGFAQLFLTFFISAWGILTFHQLSERRTPALGDTLLRTFKRLPGLIFLNLITVFPMIIGVIEIFVAMFNKTSPSIFSLFAITLGIFVFIRLNLTTVHYLVRPVGVSETIKTVWLSGFKRTAVLFIYTLLIYFALPLLVRNLAAFGGNMPFDVLIALISAVINIFSLIFTYRFYSLFIQKA</sequence>
<evidence type="ECO:0000313" key="3">
    <source>
        <dbReference type="Proteomes" id="UP000230282"/>
    </source>
</evidence>
<organism evidence="2 3">
    <name type="scientific">Caviibacterium pharyngocola</name>
    <dbReference type="NCBI Taxonomy" id="28159"/>
    <lineage>
        <taxon>Bacteria</taxon>
        <taxon>Pseudomonadati</taxon>
        <taxon>Pseudomonadota</taxon>
        <taxon>Gammaproteobacteria</taxon>
        <taxon>Pasteurellales</taxon>
        <taxon>Pasteurellaceae</taxon>
        <taxon>Caviibacterium</taxon>
    </lineage>
</organism>
<feature type="transmembrane region" description="Helical" evidence="1">
    <location>
        <begin position="197"/>
        <end position="214"/>
    </location>
</feature>
<keyword evidence="1" id="KW-0812">Transmembrane</keyword>
<protein>
    <recommendedName>
        <fullName evidence="4">Beta-methylgalactoside transporter</fullName>
    </recommendedName>
</protein>
<keyword evidence="3" id="KW-1185">Reference proteome</keyword>
<reference evidence="2 3" key="1">
    <citation type="submission" date="2017-11" db="EMBL/GenBank/DDBJ databases">
        <title>Reclassification of Bisgaard taxon 5 as Caviibacterium pharyngocola gen. nov., sp. nov.</title>
        <authorList>
            <person name="Christensen H."/>
        </authorList>
    </citation>
    <scope>NUCLEOTIDE SEQUENCE [LARGE SCALE GENOMIC DNA]</scope>
    <source>
        <strain evidence="2 3">7_3</strain>
    </source>
</reference>
<dbReference type="RefSeq" id="WP_100296344.1">
    <property type="nucleotide sequence ID" value="NZ_PHGZ01000008.1"/>
</dbReference>
<feature type="transmembrane region" description="Helical" evidence="1">
    <location>
        <begin position="74"/>
        <end position="97"/>
    </location>
</feature>